<dbReference type="SUPFAM" id="SSF46458">
    <property type="entry name" value="Globin-like"/>
    <property type="match status" value="1"/>
</dbReference>
<comment type="caution">
    <text evidence="6">The sequence shown here is derived from an EMBL/GenBank/DDBJ whole genome shotgun (WGS) entry which is preliminary data.</text>
</comment>
<keyword evidence="2" id="KW-0479">Metal-binding</keyword>
<evidence type="ECO:0000256" key="3">
    <source>
        <dbReference type="ARBA" id="ARBA00023004"/>
    </source>
</evidence>
<dbReference type="Proteomes" id="UP000055048">
    <property type="component" value="Unassembled WGS sequence"/>
</dbReference>
<keyword evidence="7" id="KW-1185">Reference proteome</keyword>
<reference evidence="6 7" key="1">
    <citation type="submission" date="2015-01" db="EMBL/GenBank/DDBJ databases">
        <title>Evolution of Trichinella species and genotypes.</title>
        <authorList>
            <person name="Korhonen P.K."/>
            <person name="Edoardo P."/>
            <person name="Giuseppe L.R."/>
            <person name="Gasser R.B."/>
        </authorList>
    </citation>
    <scope>NUCLEOTIDE SEQUENCE [LARGE SCALE GENOMIC DNA]</scope>
    <source>
        <strain evidence="6">ISS417</strain>
    </source>
</reference>
<name>A0A0V0TRZ3_9BILA</name>
<dbReference type="PROSITE" id="PS01033">
    <property type="entry name" value="GLOBIN"/>
    <property type="match status" value="1"/>
</dbReference>
<feature type="region of interest" description="Disordered" evidence="4">
    <location>
        <begin position="385"/>
        <end position="407"/>
    </location>
</feature>
<proteinExistence type="predicted"/>
<evidence type="ECO:0000256" key="4">
    <source>
        <dbReference type="SAM" id="MobiDB-lite"/>
    </source>
</evidence>
<feature type="compositionally biased region" description="Low complexity" evidence="4">
    <location>
        <begin position="272"/>
        <end position="283"/>
    </location>
</feature>
<organism evidence="6 7">
    <name type="scientific">Trichinella murrelli</name>
    <dbReference type="NCBI Taxonomy" id="144512"/>
    <lineage>
        <taxon>Eukaryota</taxon>
        <taxon>Metazoa</taxon>
        <taxon>Ecdysozoa</taxon>
        <taxon>Nematoda</taxon>
        <taxon>Enoplea</taxon>
        <taxon>Dorylaimia</taxon>
        <taxon>Trichinellida</taxon>
        <taxon>Trichinellidae</taxon>
        <taxon>Trichinella</taxon>
    </lineage>
</organism>
<dbReference type="InterPro" id="IPR009050">
    <property type="entry name" value="Globin-like_sf"/>
</dbReference>
<feature type="non-terminal residue" evidence="6">
    <location>
        <position position="1"/>
    </location>
</feature>
<evidence type="ECO:0000256" key="2">
    <source>
        <dbReference type="ARBA" id="ARBA00022723"/>
    </source>
</evidence>
<evidence type="ECO:0000259" key="5">
    <source>
        <dbReference type="PROSITE" id="PS01033"/>
    </source>
</evidence>
<feature type="region of interest" description="Disordered" evidence="4">
    <location>
        <begin position="302"/>
        <end position="338"/>
    </location>
</feature>
<dbReference type="GO" id="GO:0019825">
    <property type="term" value="F:oxygen binding"/>
    <property type="evidence" value="ECO:0007669"/>
    <property type="project" value="InterPro"/>
</dbReference>
<gene>
    <name evidence="6" type="primary">glb-6</name>
    <name evidence="6" type="ORF">T05_12742</name>
</gene>
<evidence type="ECO:0000313" key="6">
    <source>
        <dbReference type="EMBL" id="KRX41770.1"/>
    </source>
</evidence>
<dbReference type="InterPro" id="IPR050532">
    <property type="entry name" value="Globin-like_OT"/>
</dbReference>
<dbReference type="InterPro" id="IPR012292">
    <property type="entry name" value="Globin/Proto"/>
</dbReference>
<feature type="domain" description="Globin" evidence="5">
    <location>
        <begin position="496"/>
        <end position="646"/>
    </location>
</feature>
<dbReference type="InterPro" id="IPR044399">
    <property type="entry name" value="Mb-like_M"/>
</dbReference>
<sequence length="663" mass="72892">LHQICIINLPHHALSDLHDGNLSAYFHSYVFHFDSSLLFSREQQNYFLYLLREAVVLEAAAQCSIDSCQRHFLGSCSLNVILIKPDANAALDIHLEFSFSCSMQYYLYNHAFEVQFNFQSTHPASAVAQSNSGDDLKSDLFLLTFSPTRQFVTTSTLRPSTRDANCCPMGGQLSFLPSKSATRASESQQLGSSCTTLTESKEPTTTVERNVPMTMSCIFADEVGRTERRGRHVGARLVRRLFKSGKLLRRCLPSKQVEGGGLGFSTVPSERASVPAKPSSSVSVPDFDAIFEDAALRQHGTLTTTGLSDGRGPACTTGGGGGDSSSSPTTNQVVATLNSDSNGGCSLSSDEDNFSSCSSSKVANNSSANWRRTMSLKVTFDECKSTSTSDSDNSRKPSNASTNSSRKERLCRATSTCTVRCPTLATPVRRWLSTADMVCDQEFLDLINGILPLENDHTSKVGAAAATTTTPTTAAALSVQRSSIKRSSRRLELQPLLNAAQIKLIRNHWKGMYVTIGPTAIGNHLFNRIVFKNPHWRKLFMSILIDHRTPGYFSKRHARAIGVVLNFVIKNLELPETVGIMLNMIGHCHATLVGLGVDVDLWDVFAEALLECSLEWGEKNRRVDEVRKAWAIIIAFITEKIKAGYNEARKGIIYQQITFQRII</sequence>
<evidence type="ECO:0000313" key="7">
    <source>
        <dbReference type="Proteomes" id="UP000055048"/>
    </source>
</evidence>
<feature type="compositionally biased region" description="Polar residues" evidence="4">
    <location>
        <begin position="385"/>
        <end position="404"/>
    </location>
</feature>
<dbReference type="InterPro" id="IPR000971">
    <property type="entry name" value="Globin"/>
</dbReference>
<protein>
    <submittedName>
        <fullName evidence="6">Globin-like protein 6</fullName>
    </submittedName>
</protein>
<feature type="region of interest" description="Disordered" evidence="4">
    <location>
        <begin position="259"/>
        <end position="283"/>
    </location>
</feature>
<evidence type="ECO:0000256" key="1">
    <source>
        <dbReference type="ARBA" id="ARBA00022617"/>
    </source>
</evidence>
<dbReference type="AlphaFoldDB" id="A0A0V0TRZ3"/>
<dbReference type="PANTHER" id="PTHR46458:SF7">
    <property type="entry name" value="GLOBIN DOMAIN-CONTAINING PROTEIN"/>
    <property type="match status" value="1"/>
</dbReference>
<keyword evidence="1" id="KW-0349">Heme</keyword>
<accession>A0A0V0TRZ3</accession>
<dbReference type="EMBL" id="JYDJ01000162">
    <property type="protein sequence ID" value="KRX41770.1"/>
    <property type="molecule type" value="Genomic_DNA"/>
</dbReference>
<dbReference type="GO" id="GO:0046872">
    <property type="term" value="F:metal ion binding"/>
    <property type="evidence" value="ECO:0007669"/>
    <property type="project" value="UniProtKB-KW"/>
</dbReference>
<dbReference type="CDD" id="cd01040">
    <property type="entry name" value="Mb-like"/>
    <property type="match status" value="1"/>
</dbReference>
<keyword evidence="3" id="KW-0408">Iron</keyword>
<dbReference type="PANTHER" id="PTHR46458">
    <property type="entry name" value="BLR2807 PROTEIN"/>
    <property type="match status" value="1"/>
</dbReference>
<dbReference type="GO" id="GO:0020037">
    <property type="term" value="F:heme binding"/>
    <property type="evidence" value="ECO:0007669"/>
    <property type="project" value="InterPro"/>
</dbReference>
<dbReference type="Gene3D" id="1.10.490.10">
    <property type="entry name" value="Globins"/>
    <property type="match status" value="1"/>
</dbReference>